<feature type="chain" id="PRO_5024415925" evidence="1">
    <location>
        <begin position="18"/>
        <end position="93"/>
    </location>
</feature>
<sequence>MWSFLVIAALFIETTSAILQCGLTIMAYKGKGTKGSHSSQISSVDSRFFPWMVMISGKFNKQQVPLCVGALIESGEITKTYYVLTSASCIHNV</sequence>
<name>A0A5S6QID6_TRIMR</name>
<organism evidence="2 3">
    <name type="scientific">Trichuris muris</name>
    <name type="common">Mouse whipworm</name>
    <dbReference type="NCBI Taxonomy" id="70415"/>
    <lineage>
        <taxon>Eukaryota</taxon>
        <taxon>Metazoa</taxon>
        <taxon>Ecdysozoa</taxon>
        <taxon>Nematoda</taxon>
        <taxon>Enoplea</taxon>
        <taxon>Dorylaimia</taxon>
        <taxon>Trichinellida</taxon>
        <taxon>Trichuridae</taxon>
        <taxon>Trichuris</taxon>
    </lineage>
</organism>
<dbReference type="WBParaSite" id="TMUE_2000006930.1">
    <property type="protein sequence ID" value="TMUE_2000006930.1"/>
    <property type="gene ID" value="WBGene00295641"/>
</dbReference>
<evidence type="ECO:0000313" key="3">
    <source>
        <dbReference type="WBParaSite" id="TMUE_2000006930.1"/>
    </source>
</evidence>
<dbReference type="InterPro" id="IPR009003">
    <property type="entry name" value="Peptidase_S1_PA"/>
</dbReference>
<dbReference type="Gene3D" id="2.40.10.10">
    <property type="entry name" value="Trypsin-like serine proteases"/>
    <property type="match status" value="1"/>
</dbReference>
<feature type="signal peptide" evidence="1">
    <location>
        <begin position="1"/>
        <end position="17"/>
    </location>
</feature>
<accession>A0A5S6QID6</accession>
<reference evidence="3" key="1">
    <citation type="submission" date="2019-12" db="UniProtKB">
        <authorList>
            <consortium name="WormBaseParasite"/>
        </authorList>
    </citation>
    <scope>IDENTIFICATION</scope>
</reference>
<keyword evidence="1" id="KW-0732">Signal</keyword>
<protein>
    <submittedName>
        <fullName evidence="3">Peptidase S1 domain-containing protein</fullName>
    </submittedName>
</protein>
<evidence type="ECO:0000256" key="1">
    <source>
        <dbReference type="SAM" id="SignalP"/>
    </source>
</evidence>
<dbReference type="AlphaFoldDB" id="A0A5S6QID6"/>
<dbReference type="SUPFAM" id="SSF50494">
    <property type="entry name" value="Trypsin-like serine proteases"/>
    <property type="match status" value="1"/>
</dbReference>
<keyword evidence="2" id="KW-1185">Reference proteome</keyword>
<dbReference type="InterPro" id="IPR043504">
    <property type="entry name" value="Peptidase_S1_PA_chymotrypsin"/>
</dbReference>
<dbReference type="Proteomes" id="UP000046395">
    <property type="component" value="Unassembled WGS sequence"/>
</dbReference>
<evidence type="ECO:0000313" key="2">
    <source>
        <dbReference type="Proteomes" id="UP000046395"/>
    </source>
</evidence>
<proteinExistence type="predicted"/>